<evidence type="ECO:0000256" key="2">
    <source>
        <dbReference type="RuleBase" id="RU367083"/>
    </source>
</evidence>
<feature type="non-terminal residue" evidence="5">
    <location>
        <position position="1"/>
    </location>
</feature>
<evidence type="ECO:0000313" key="5">
    <source>
        <dbReference type="EMBL" id="CAF4760652.1"/>
    </source>
</evidence>
<evidence type="ECO:0000313" key="9">
    <source>
        <dbReference type="Proteomes" id="UP000681967"/>
    </source>
</evidence>
<comment type="similarity">
    <text evidence="1 2">Belongs to the CNOT10 family.</text>
</comment>
<dbReference type="GO" id="GO:0006402">
    <property type="term" value="P:mRNA catabolic process"/>
    <property type="evidence" value="ECO:0007669"/>
    <property type="project" value="TreeGrafter"/>
</dbReference>
<dbReference type="AlphaFoldDB" id="A0A8S3AYC5"/>
<comment type="caution">
    <text evidence="5">The sequence shown here is derived from an EMBL/GenBank/DDBJ whole genome shotgun (WGS) entry which is preliminary data.</text>
</comment>
<dbReference type="EMBL" id="CAJOBJ010151044">
    <property type="protein sequence ID" value="CAF4806340.1"/>
    <property type="molecule type" value="Genomic_DNA"/>
</dbReference>
<dbReference type="InterPro" id="IPR039740">
    <property type="entry name" value="CNOT10"/>
</dbReference>
<reference evidence="5" key="1">
    <citation type="submission" date="2021-02" db="EMBL/GenBank/DDBJ databases">
        <authorList>
            <person name="Nowell W R."/>
        </authorList>
    </citation>
    <scope>NUCLEOTIDE SEQUENCE</scope>
</reference>
<evidence type="ECO:0000313" key="7">
    <source>
        <dbReference type="EMBL" id="CAF4974512.1"/>
    </source>
</evidence>
<evidence type="ECO:0000313" key="4">
    <source>
        <dbReference type="EMBL" id="CAF4612886.1"/>
    </source>
</evidence>
<proteinExistence type="inferred from homology"/>
<sequence length="80" mass="9541">IEQLNSNDKQLIVHNINRKYEILYNLGIQLLFKHQPLPAFECLIDVINIYSNNVRLWLRLAECCIMIHRSSNDDIFKLEE</sequence>
<dbReference type="SUPFAM" id="SSF48452">
    <property type="entry name" value="TPR-like"/>
    <property type="match status" value="1"/>
</dbReference>
<keyword evidence="2" id="KW-0539">Nucleus</keyword>
<comment type="function">
    <text evidence="2">Component of the CCR4-NOT complex which is one of the major cellular mRNA deadenylases and is linked to various cellular processes including bulk mRNA degradation, miRNA-mediated repression, translational repression during translational initiation and general transcription regulation.</text>
</comment>
<dbReference type="EMBL" id="CAJOBH010090787">
    <property type="protein sequence ID" value="CAF4564058.1"/>
    <property type="molecule type" value="Genomic_DNA"/>
</dbReference>
<feature type="non-terminal residue" evidence="5">
    <location>
        <position position="80"/>
    </location>
</feature>
<evidence type="ECO:0000313" key="8">
    <source>
        <dbReference type="EMBL" id="CAF4983456.1"/>
    </source>
</evidence>
<keyword evidence="2" id="KW-0810">Translation regulation</keyword>
<dbReference type="EMBL" id="CAJOBJ010106740">
    <property type="protein sequence ID" value="CAF4612886.1"/>
    <property type="molecule type" value="Genomic_DNA"/>
</dbReference>
<dbReference type="Proteomes" id="UP000676336">
    <property type="component" value="Unassembled WGS sequence"/>
</dbReference>
<comment type="subcellular location">
    <subcellularLocation>
        <location evidence="2">Cytoplasm</location>
    </subcellularLocation>
    <subcellularLocation>
        <location evidence="2">Nucleus</location>
    </subcellularLocation>
</comment>
<dbReference type="Proteomes" id="UP000681967">
    <property type="component" value="Unassembled WGS sequence"/>
</dbReference>
<dbReference type="GO" id="GO:0030014">
    <property type="term" value="C:CCR4-NOT complex"/>
    <property type="evidence" value="ECO:0007669"/>
    <property type="project" value="UniProtKB-UniRule"/>
</dbReference>
<dbReference type="EMBL" id="CAJOBI010198370">
    <property type="protein sequence ID" value="CAF4983456.1"/>
    <property type="molecule type" value="Genomic_DNA"/>
</dbReference>
<dbReference type="EMBL" id="CAJOBI010195324">
    <property type="protein sequence ID" value="CAF4974512.1"/>
    <property type="molecule type" value="Genomic_DNA"/>
</dbReference>
<accession>A0A8S3AYC5</accession>
<dbReference type="GO" id="GO:0005634">
    <property type="term" value="C:nucleus"/>
    <property type="evidence" value="ECO:0007669"/>
    <property type="project" value="UniProtKB-SubCell"/>
</dbReference>
<dbReference type="GO" id="GO:0031047">
    <property type="term" value="P:regulatory ncRNA-mediated gene silencing"/>
    <property type="evidence" value="ECO:0007669"/>
    <property type="project" value="UniProtKB-UniRule"/>
</dbReference>
<dbReference type="EMBL" id="CAJOBH010131711">
    <property type="protein sequence ID" value="CAF4760652.1"/>
    <property type="molecule type" value="Genomic_DNA"/>
</dbReference>
<dbReference type="GO" id="GO:0017148">
    <property type="term" value="P:negative regulation of translation"/>
    <property type="evidence" value="ECO:0007669"/>
    <property type="project" value="TreeGrafter"/>
</dbReference>
<dbReference type="GO" id="GO:0005737">
    <property type="term" value="C:cytoplasm"/>
    <property type="evidence" value="ECO:0007669"/>
    <property type="project" value="UniProtKB-SubCell"/>
</dbReference>
<evidence type="ECO:0000256" key="1">
    <source>
        <dbReference type="ARBA" id="ARBA00010080"/>
    </source>
</evidence>
<keyword evidence="2" id="KW-0804">Transcription</keyword>
<keyword evidence="2" id="KW-0963">Cytoplasm</keyword>
<gene>
    <name evidence="3" type="ORF">BYL167_LOCUS38631</name>
    <name evidence="5" type="ORF">BYL167_LOCUS46493</name>
    <name evidence="4" type="ORF">GIL414_LOCUS39435</name>
    <name evidence="6" type="ORF">GIL414_LOCUS47384</name>
    <name evidence="7" type="ORF">SMN809_LOCUS55360</name>
    <name evidence="8" type="ORF">SMN809_LOCUS55853</name>
</gene>
<evidence type="ECO:0000313" key="6">
    <source>
        <dbReference type="EMBL" id="CAF4806340.1"/>
    </source>
</evidence>
<dbReference type="InterPro" id="IPR011990">
    <property type="entry name" value="TPR-like_helical_dom_sf"/>
</dbReference>
<name>A0A8S3AYC5_9BILA</name>
<organism evidence="5 9">
    <name type="scientific">Rotaria magnacalcarata</name>
    <dbReference type="NCBI Taxonomy" id="392030"/>
    <lineage>
        <taxon>Eukaryota</taxon>
        <taxon>Metazoa</taxon>
        <taxon>Spiralia</taxon>
        <taxon>Gnathifera</taxon>
        <taxon>Rotifera</taxon>
        <taxon>Eurotatoria</taxon>
        <taxon>Bdelloidea</taxon>
        <taxon>Philodinida</taxon>
        <taxon>Philodinidae</taxon>
        <taxon>Rotaria</taxon>
    </lineage>
</organism>
<dbReference type="PANTHER" id="PTHR12979">
    <property type="entry name" value="CCR4-NOT TRANSCRIPTION COMPLEX SUBUNIT 10"/>
    <property type="match status" value="1"/>
</dbReference>
<protein>
    <recommendedName>
        <fullName evidence="2">CCR4-NOT transcription complex subunit 10</fullName>
    </recommendedName>
</protein>
<dbReference type="Proteomes" id="UP000681720">
    <property type="component" value="Unassembled WGS sequence"/>
</dbReference>
<keyword evidence="2" id="KW-0805">Transcription regulation</keyword>
<evidence type="ECO:0000313" key="3">
    <source>
        <dbReference type="EMBL" id="CAF4564058.1"/>
    </source>
</evidence>
<dbReference type="PANTHER" id="PTHR12979:SF5">
    <property type="entry name" value="CCR4-NOT TRANSCRIPTION COMPLEX SUBUNIT 10"/>
    <property type="match status" value="1"/>
</dbReference>
<keyword evidence="2" id="KW-0943">RNA-mediated gene silencing</keyword>